<dbReference type="RefSeq" id="WP_135020754.1">
    <property type="nucleotide sequence ID" value="NZ_CBCPJQ010000010.1"/>
</dbReference>
<gene>
    <name evidence="3" type="ORF">CKN69_05115</name>
</gene>
<evidence type="ECO:0000259" key="2">
    <source>
        <dbReference type="Pfam" id="PF16982"/>
    </source>
</evidence>
<dbReference type="InterPro" id="IPR031564">
    <property type="entry name" value="Flp1-like"/>
</dbReference>
<evidence type="ECO:0000256" key="1">
    <source>
        <dbReference type="SAM" id="Phobius"/>
    </source>
</evidence>
<dbReference type="AlphaFoldDB" id="A0A7Z8G5T2"/>
<name>A0A7Z8G5T2_CARDV</name>
<proteinExistence type="predicted"/>
<dbReference type="Proteomes" id="UP000297938">
    <property type="component" value="Unassembled WGS sequence"/>
</dbReference>
<keyword evidence="1" id="KW-1133">Transmembrane helix</keyword>
<evidence type="ECO:0000313" key="3">
    <source>
        <dbReference type="EMBL" id="TFJ27761.1"/>
    </source>
</evidence>
<sequence length="63" mass="7147">MKKFMLTFWKEEEGLETLEMLLIIAIIVVIAVTFKNKIVAWVAKLIKKGDTNIDNLEANNPVG</sequence>
<keyword evidence="1" id="KW-0472">Membrane</keyword>
<organism evidence="3 4">
    <name type="scientific">Carnobacterium divergens</name>
    <name type="common">Lactobacillus divergens</name>
    <dbReference type="NCBI Taxonomy" id="2748"/>
    <lineage>
        <taxon>Bacteria</taxon>
        <taxon>Bacillati</taxon>
        <taxon>Bacillota</taxon>
        <taxon>Bacilli</taxon>
        <taxon>Lactobacillales</taxon>
        <taxon>Carnobacteriaceae</taxon>
        <taxon>Carnobacterium</taxon>
    </lineage>
</organism>
<dbReference type="Pfam" id="PF16982">
    <property type="entry name" value="Flp1_like"/>
    <property type="match status" value="1"/>
</dbReference>
<reference evidence="3 4" key="1">
    <citation type="journal article" date="2018" name="Int. J. Food Microbiol.">
        <title>Growth of Carnobacterium spp. isolated from chilled vacuum-packaged meat under relevant acidic conditions.</title>
        <authorList>
            <person name="Zhang P."/>
            <person name="Badoni M."/>
            <person name="Ganzle M."/>
            <person name="Yang X."/>
        </authorList>
    </citation>
    <scope>NUCLEOTIDE SEQUENCE [LARGE SCALE GENOMIC DNA]</scope>
    <source>
        <strain evidence="3 4">B2</strain>
    </source>
</reference>
<feature type="transmembrane region" description="Helical" evidence="1">
    <location>
        <begin position="20"/>
        <end position="38"/>
    </location>
</feature>
<evidence type="ECO:0000313" key="4">
    <source>
        <dbReference type="Proteomes" id="UP000297938"/>
    </source>
</evidence>
<dbReference type="EMBL" id="NRPP01000009">
    <property type="protein sequence ID" value="TFJ27761.1"/>
    <property type="molecule type" value="Genomic_DNA"/>
</dbReference>
<keyword evidence="1" id="KW-0812">Transmembrane</keyword>
<comment type="caution">
    <text evidence="3">The sequence shown here is derived from an EMBL/GenBank/DDBJ whole genome shotgun (WGS) entry which is preliminary data.</text>
</comment>
<protein>
    <recommendedName>
        <fullName evidence="2">Putative Flagellin Flp1-like domain-containing protein</fullName>
    </recommendedName>
</protein>
<feature type="domain" description="Putative Flagellin Flp1-like" evidence="2">
    <location>
        <begin position="8"/>
        <end position="52"/>
    </location>
</feature>
<accession>A0A7Z8G5T2</accession>